<protein>
    <recommendedName>
        <fullName evidence="3">HAT C-terminal dimerisation domain-containing protein</fullName>
    </recommendedName>
</protein>
<dbReference type="STRING" id="471704.A0A151IZH8"/>
<dbReference type="InterPro" id="IPR012337">
    <property type="entry name" value="RNaseH-like_sf"/>
</dbReference>
<accession>A0A151IZH8</accession>
<keyword evidence="2" id="KW-1185">Reference proteome</keyword>
<evidence type="ECO:0000313" key="2">
    <source>
        <dbReference type="Proteomes" id="UP000078492"/>
    </source>
</evidence>
<gene>
    <name evidence="1" type="ORF">ALC57_13277</name>
</gene>
<evidence type="ECO:0008006" key="3">
    <source>
        <dbReference type="Google" id="ProtNLM"/>
    </source>
</evidence>
<sequence>MNNLNVRVQPKLKKYKLQLIPCMCHSLHLAASKASDELPSSLEFLIRETNRWFSCSPLRKSLYNCLYTTINKGAINKQLVKLSKTRWLAWHEAVASILDQWLELKTHFNIMAMQKEKKCYMARILRDMYEDDSNYLYLLFLRPVLKEVIEVNLLFQKENPEVTKLFGDMRVLLLSLVTRILKPTFIRSAFSSKHLNIQNLESIKKYLSQNDCLLSLDSVDYGNNFKIEAQQCKISEKALYEVKDRCMKFLRVLCIELADRLPANIPVLEAVRFLHPKYCLRRVDQPAFNELSLVLIGSNVNKEVLEEQWRKLPFTDWPSEFGDTELSNSVQFWVQMKKLTNAGGDHPFNELATFSLRVLCLPFSNAAVERVFSHMNAIKTT</sequence>
<evidence type="ECO:0000313" key="1">
    <source>
        <dbReference type="EMBL" id="KYN14517.1"/>
    </source>
</evidence>
<reference evidence="1 2" key="1">
    <citation type="submission" date="2015-09" db="EMBL/GenBank/DDBJ databases">
        <title>Trachymyrmex cornetzi WGS genome.</title>
        <authorList>
            <person name="Nygaard S."/>
            <person name="Hu H."/>
            <person name="Boomsma J."/>
            <person name="Zhang G."/>
        </authorList>
    </citation>
    <scope>NUCLEOTIDE SEQUENCE [LARGE SCALE GENOMIC DNA]</scope>
    <source>
        <strain evidence="1">Tcor2-1</strain>
        <tissue evidence="1">Whole body</tissue>
    </source>
</reference>
<proteinExistence type="predicted"/>
<name>A0A151IZH8_9HYME</name>
<dbReference type="PANTHER" id="PTHR37162:SF1">
    <property type="entry name" value="BED-TYPE DOMAIN-CONTAINING PROTEIN"/>
    <property type="match status" value="1"/>
</dbReference>
<dbReference type="PANTHER" id="PTHR37162">
    <property type="entry name" value="HAT FAMILY DIMERISATION DOMAINCONTAINING PROTEIN-RELATED"/>
    <property type="match status" value="1"/>
</dbReference>
<dbReference type="Proteomes" id="UP000078492">
    <property type="component" value="Unassembled WGS sequence"/>
</dbReference>
<dbReference type="AlphaFoldDB" id="A0A151IZH8"/>
<dbReference type="EMBL" id="KQ980690">
    <property type="protein sequence ID" value="KYN14517.1"/>
    <property type="molecule type" value="Genomic_DNA"/>
</dbReference>
<organism evidence="1 2">
    <name type="scientific">Trachymyrmex cornetzi</name>
    <dbReference type="NCBI Taxonomy" id="471704"/>
    <lineage>
        <taxon>Eukaryota</taxon>
        <taxon>Metazoa</taxon>
        <taxon>Ecdysozoa</taxon>
        <taxon>Arthropoda</taxon>
        <taxon>Hexapoda</taxon>
        <taxon>Insecta</taxon>
        <taxon>Pterygota</taxon>
        <taxon>Neoptera</taxon>
        <taxon>Endopterygota</taxon>
        <taxon>Hymenoptera</taxon>
        <taxon>Apocrita</taxon>
        <taxon>Aculeata</taxon>
        <taxon>Formicoidea</taxon>
        <taxon>Formicidae</taxon>
        <taxon>Myrmicinae</taxon>
        <taxon>Trachymyrmex</taxon>
    </lineage>
</organism>
<dbReference type="SUPFAM" id="SSF53098">
    <property type="entry name" value="Ribonuclease H-like"/>
    <property type="match status" value="1"/>
</dbReference>